<sequence>MNAVHKAIEAFTKLSKSKIRGSDASIQKLSSVVAFLGTSTLSTSESAQLSDILRIQLQPLYRLDVSATLAFCAAVLKVIHEEKVLPILKGKNKSLTRPWEAIEVALLSGMLDFLDIADDAPRKPFADAINPIICASFFQNDSLQIALLDPNLLTTAYLFLTEMLEACKKDADSLRELIKSRRLGQTIIEIKDFLALEAVLNVLGKLISTAYRKTKQHMVYLTEVFDPSVFKCGPQILRLFDVVNEDWNLVTMDIMRVLAAFDKSFPQLFNISSFTVESIPLSIDNPFIIDKIGFTGNLDQEDEDGTLRSETLQIPYSCVREAISVVALTDTLIAVDVKVSRPPVVGRVAMALPAKESYKVHFKLKKKQEAVFRAAIAHRKLPFIYPAVTSKLSQAPSELLEGIKSNEEPMSWKSKANVLSQMASPPQSGNPGDGEEGNDHSFAAPESDNTPQMVFVPRDRTLSTTKVDDKNLQLGDKSKKPKQVKTVQLDQSPAKPVTREQRPRQPNTWISSASETDNGSEYQPTQALPAKEEVVQDTKTTTKTTYRGRGSDYRQNANSMKTKAADEAATKPTKRALEDVNIEKNDRQTAKRRRLTESQSPIQNPTLAKGRRSSMSKTLIFDDFDDLPKATKVPQKPRARAMKGKNGKSAAPVKSTPPKKVQKQVEDPSAPITMEPHESTPEIVKRRSLRNSIAKTTKIAEKSVAKKFNKAPWEESDFIKLKEESSDRVLSEELDPHPVTSTDNEVSITVVIDEALAFGDKYVDSMEPTKAPMSSAASSPHAMRVKKEVITIDLTNSPPFPVKKSLLKPEKAFKPLHNIPAYSLVTPPAVFNDEPSAKSSSVNPKASRMKSPIRQQPNLSRSNDAVSNQSHRKSVPATLEPESPITRDDFIAVEKPSATKPIPRNQGQQYNSKTKIAERRPERLPSPPRPPTKVFLPRVSDDEGSHQTTERAASPNNRKHKNEKISPLHSKSTPQSREAYEFRNNLAPDYGRSLANGRGSRYEACSGLNRGRTGRRQFDNYVQEDPMDRIAAILEEITDVIIHRTETKFTSIPKELRISEAQARQQFVNGMREVNNKLVRHYNVMFDLDAEYNKISEDILKGLRSGAKASAEMSLACKRVIQDFNRNSVCKKFGATLAPDRPTMAILADPSIGFPML</sequence>
<feature type="compositionally biased region" description="Polar residues" evidence="1">
    <location>
        <begin position="905"/>
        <end position="914"/>
    </location>
</feature>
<feature type="region of interest" description="Disordered" evidence="1">
    <location>
        <begin position="628"/>
        <end position="683"/>
    </location>
</feature>
<dbReference type="OrthoDB" id="3270368at2759"/>
<comment type="caution">
    <text evidence="2">The sequence shown here is derived from an EMBL/GenBank/DDBJ whole genome shotgun (WGS) entry which is preliminary data.</text>
</comment>
<keyword evidence="3" id="KW-1185">Reference proteome</keyword>
<feature type="compositionally biased region" description="Polar residues" evidence="1">
    <location>
        <begin position="417"/>
        <end position="430"/>
    </location>
</feature>
<accession>A0A9P6EP38</accession>
<protein>
    <submittedName>
        <fullName evidence="2">Uncharacterized protein</fullName>
    </submittedName>
</protein>
<feature type="compositionally biased region" description="Basic and acidic residues" evidence="1">
    <location>
        <begin position="563"/>
        <end position="589"/>
    </location>
</feature>
<gene>
    <name evidence="2" type="ORF">CPB83DRAFT_470577</name>
</gene>
<feature type="compositionally biased region" description="Polar residues" evidence="1">
    <location>
        <begin position="597"/>
        <end position="606"/>
    </location>
</feature>
<evidence type="ECO:0000256" key="1">
    <source>
        <dbReference type="SAM" id="MobiDB-lite"/>
    </source>
</evidence>
<feature type="compositionally biased region" description="Polar residues" evidence="1">
    <location>
        <begin position="853"/>
        <end position="869"/>
    </location>
</feature>
<reference evidence="2" key="1">
    <citation type="submission" date="2020-11" db="EMBL/GenBank/DDBJ databases">
        <authorList>
            <consortium name="DOE Joint Genome Institute"/>
            <person name="Ahrendt S."/>
            <person name="Riley R."/>
            <person name="Andreopoulos W."/>
            <person name="Labutti K."/>
            <person name="Pangilinan J."/>
            <person name="Ruiz-Duenas F.J."/>
            <person name="Barrasa J.M."/>
            <person name="Sanchez-Garcia M."/>
            <person name="Camarero S."/>
            <person name="Miyauchi S."/>
            <person name="Serrano A."/>
            <person name="Linde D."/>
            <person name="Babiker R."/>
            <person name="Drula E."/>
            <person name="Ayuso-Fernandez I."/>
            <person name="Pacheco R."/>
            <person name="Padilla G."/>
            <person name="Ferreira P."/>
            <person name="Barriuso J."/>
            <person name="Kellner H."/>
            <person name="Castanera R."/>
            <person name="Alfaro M."/>
            <person name="Ramirez L."/>
            <person name="Pisabarro A.G."/>
            <person name="Kuo A."/>
            <person name="Tritt A."/>
            <person name="Lipzen A."/>
            <person name="He G."/>
            <person name="Yan M."/>
            <person name="Ng V."/>
            <person name="Cullen D."/>
            <person name="Martin F."/>
            <person name="Rosso M.-N."/>
            <person name="Henrissat B."/>
            <person name="Hibbett D."/>
            <person name="Martinez A.T."/>
            <person name="Grigoriev I.V."/>
        </authorList>
    </citation>
    <scope>NUCLEOTIDE SEQUENCE</scope>
    <source>
        <strain evidence="2">CBS 506.95</strain>
    </source>
</reference>
<evidence type="ECO:0000313" key="3">
    <source>
        <dbReference type="Proteomes" id="UP000807306"/>
    </source>
</evidence>
<name>A0A9P6EP38_9AGAR</name>
<dbReference type="EMBL" id="MU157828">
    <property type="protein sequence ID" value="KAF9533366.1"/>
    <property type="molecule type" value="Genomic_DNA"/>
</dbReference>
<feature type="region of interest" description="Disordered" evidence="1">
    <location>
        <begin position="417"/>
        <end position="614"/>
    </location>
</feature>
<feature type="compositionally biased region" description="Basic residues" evidence="1">
    <location>
        <begin position="635"/>
        <end position="646"/>
    </location>
</feature>
<dbReference type="AlphaFoldDB" id="A0A9P6EP38"/>
<dbReference type="Proteomes" id="UP000807306">
    <property type="component" value="Unassembled WGS sequence"/>
</dbReference>
<feature type="compositionally biased region" description="Basic and acidic residues" evidence="1">
    <location>
        <begin position="457"/>
        <end position="471"/>
    </location>
</feature>
<feature type="region of interest" description="Disordered" evidence="1">
    <location>
        <begin position="832"/>
        <end position="977"/>
    </location>
</feature>
<evidence type="ECO:0000313" key="2">
    <source>
        <dbReference type="EMBL" id="KAF9533366.1"/>
    </source>
</evidence>
<proteinExistence type="predicted"/>
<feature type="compositionally biased region" description="Polar residues" evidence="1">
    <location>
        <begin position="504"/>
        <end position="526"/>
    </location>
</feature>
<organism evidence="2 3">
    <name type="scientific">Crepidotus variabilis</name>
    <dbReference type="NCBI Taxonomy" id="179855"/>
    <lineage>
        <taxon>Eukaryota</taxon>
        <taxon>Fungi</taxon>
        <taxon>Dikarya</taxon>
        <taxon>Basidiomycota</taxon>
        <taxon>Agaricomycotina</taxon>
        <taxon>Agaricomycetes</taxon>
        <taxon>Agaricomycetidae</taxon>
        <taxon>Agaricales</taxon>
        <taxon>Agaricineae</taxon>
        <taxon>Crepidotaceae</taxon>
        <taxon>Crepidotus</taxon>
    </lineage>
</organism>
<feature type="compositionally biased region" description="Basic and acidic residues" evidence="1">
    <location>
        <begin position="939"/>
        <end position="949"/>
    </location>
</feature>